<reference evidence="2" key="1">
    <citation type="journal article" date="2015" name="Proc. Natl. Acad. Sci. U.S.A.">
        <title>Genome sequencing of adzuki bean (Vigna angularis) provides insight into high starch and low fat accumulation and domestication.</title>
        <authorList>
            <person name="Yang K."/>
            <person name="Tian Z."/>
            <person name="Chen C."/>
            <person name="Luo L."/>
            <person name="Zhao B."/>
            <person name="Wang Z."/>
            <person name="Yu L."/>
            <person name="Li Y."/>
            <person name="Sun Y."/>
            <person name="Li W."/>
            <person name="Chen Y."/>
            <person name="Li Y."/>
            <person name="Zhang Y."/>
            <person name="Ai D."/>
            <person name="Zhao J."/>
            <person name="Shang C."/>
            <person name="Ma Y."/>
            <person name="Wu B."/>
            <person name="Wang M."/>
            <person name="Gao L."/>
            <person name="Sun D."/>
            <person name="Zhang P."/>
            <person name="Guo F."/>
            <person name="Wang W."/>
            <person name="Li Y."/>
            <person name="Wang J."/>
            <person name="Varshney R.K."/>
            <person name="Wang J."/>
            <person name="Ling H.Q."/>
            <person name="Wan P."/>
        </authorList>
    </citation>
    <scope>NUCLEOTIDE SEQUENCE</scope>
    <source>
        <strain evidence="2">cv. Jingnong 6</strain>
    </source>
</reference>
<protein>
    <submittedName>
        <fullName evidence="1">Uncharacterized protein</fullName>
    </submittedName>
</protein>
<gene>
    <name evidence="1" type="ORF">LR48_Vigan11g136400</name>
</gene>
<dbReference type="Gramene" id="KOM58330">
    <property type="protein sequence ID" value="KOM58330"/>
    <property type="gene ID" value="LR48_Vigan11g136400"/>
</dbReference>
<dbReference type="EMBL" id="CM003381">
    <property type="protein sequence ID" value="KOM58330.1"/>
    <property type="molecule type" value="Genomic_DNA"/>
</dbReference>
<name>A0A0L9VTC5_PHAAN</name>
<dbReference type="Proteomes" id="UP000053144">
    <property type="component" value="Chromosome 11"/>
</dbReference>
<sequence>MHSYPNGEVIELEKFVLFNLLTGTPFNLPHLFFLHLGQTLANYKEIKEGRYYFHLVFRNISK</sequence>
<evidence type="ECO:0000313" key="2">
    <source>
        <dbReference type="Proteomes" id="UP000053144"/>
    </source>
</evidence>
<dbReference type="AlphaFoldDB" id="A0A0L9VTC5"/>
<evidence type="ECO:0000313" key="1">
    <source>
        <dbReference type="EMBL" id="KOM58330.1"/>
    </source>
</evidence>
<proteinExistence type="predicted"/>
<accession>A0A0L9VTC5</accession>
<organism evidence="1 2">
    <name type="scientific">Phaseolus angularis</name>
    <name type="common">Azuki bean</name>
    <name type="synonym">Vigna angularis</name>
    <dbReference type="NCBI Taxonomy" id="3914"/>
    <lineage>
        <taxon>Eukaryota</taxon>
        <taxon>Viridiplantae</taxon>
        <taxon>Streptophyta</taxon>
        <taxon>Embryophyta</taxon>
        <taxon>Tracheophyta</taxon>
        <taxon>Spermatophyta</taxon>
        <taxon>Magnoliopsida</taxon>
        <taxon>eudicotyledons</taxon>
        <taxon>Gunneridae</taxon>
        <taxon>Pentapetalae</taxon>
        <taxon>rosids</taxon>
        <taxon>fabids</taxon>
        <taxon>Fabales</taxon>
        <taxon>Fabaceae</taxon>
        <taxon>Papilionoideae</taxon>
        <taxon>50 kb inversion clade</taxon>
        <taxon>NPAAA clade</taxon>
        <taxon>indigoferoid/millettioid clade</taxon>
        <taxon>Phaseoleae</taxon>
        <taxon>Vigna</taxon>
    </lineage>
</organism>